<name>A0ABP7S3A6_9ACTN</name>
<keyword evidence="2" id="KW-0732">Signal</keyword>
<dbReference type="Pfam" id="PF13795">
    <property type="entry name" value="HupE_UreJ_2"/>
    <property type="match status" value="1"/>
</dbReference>
<accession>A0ABP7S3A6</accession>
<reference evidence="4" key="1">
    <citation type="journal article" date="2019" name="Int. J. Syst. Evol. Microbiol.">
        <title>The Global Catalogue of Microorganisms (GCM) 10K type strain sequencing project: providing services to taxonomists for standard genome sequencing and annotation.</title>
        <authorList>
            <consortium name="The Broad Institute Genomics Platform"/>
            <consortium name="The Broad Institute Genome Sequencing Center for Infectious Disease"/>
            <person name="Wu L."/>
            <person name="Ma J."/>
        </authorList>
    </citation>
    <scope>NUCLEOTIDE SEQUENCE [LARGE SCALE GENOMIC DNA]</scope>
    <source>
        <strain evidence="4">JCM 16924</strain>
    </source>
</reference>
<dbReference type="RefSeq" id="WP_345566579.1">
    <property type="nucleotide sequence ID" value="NZ_BAAAZX010000015.1"/>
</dbReference>
<protein>
    <submittedName>
        <fullName evidence="3">HupE/UreJ family protein</fullName>
    </submittedName>
</protein>
<feature type="transmembrane region" description="Helical" evidence="1">
    <location>
        <begin position="356"/>
        <end position="374"/>
    </location>
</feature>
<feature type="transmembrane region" description="Helical" evidence="1">
    <location>
        <begin position="203"/>
        <end position="224"/>
    </location>
</feature>
<feature type="transmembrane region" description="Helical" evidence="1">
    <location>
        <begin position="394"/>
        <end position="414"/>
    </location>
</feature>
<keyword evidence="4" id="KW-1185">Reference proteome</keyword>
<feature type="transmembrane region" description="Helical" evidence="1">
    <location>
        <begin position="236"/>
        <end position="259"/>
    </location>
</feature>
<dbReference type="Proteomes" id="UP001500456">
    <property type="component" value="Unassembled WGS sequence"/>
</dbReference>
<keyword evidence="1" id="KW-0812">Transmembrane</keyword>
<gene>
    <name evidence="3" type="ORF">GCM10022232_52200</name>
</gene>
<feature type="chain" id="PRO_5046100744" evidence="2">
    <location>
        <begin position="26"/>
        <end position="423"/>
    </location>
</feature>
<evidence type="ECO:0000313" key="3">
    <source>
        <dbReference type="EMBL" id="GAA4006093.1"/>
    </source>
</evidence>
<evidence type="ECO:0000256" key="2">
    <source>
        <dbReference type="SAM" id="SignalP"/>
    </source>
</evidence>
<feature type="transmembrane region" description="Helical" evidence="1">
    <location>
        <begin position="291"/>
        <end position="310"/>
    </location>
</feature>
<dbReference type="EMBL" id="BAAAZX010000015">
    <property type="protein sequence ID" value="GAA4006093.1"/>
    <property type="molecule type" value="Genomic_DNA"/>
</dbReference>
<feature type="signal peptide" evidence="2">
    <location>
        <begin position="1"/>
        <end position="25"/>
    </location>
</feature>
<sequence>MRRLLPALCIAVFLLVGGLASPAGAHPMSTSAVLLDVQDDRVEGEVQLPIDRLAVAVHRDLTPASVLGADRAFLKRYTAEHVTAGDDGTSWTVTLGTPSVRTIDAVAHLVYPLEIRPPDGRVTDFDLRYDVIVEELLTHRVIVTVRYDFDRGILKSDDAETLGVVDWNNKSLKVPAGEGSWLRGFAATAGLGIEHVGEGADHLLFLLMLLIPAPLVAAGGRWRAGDAPARRSIVRVVHVVSAFAVGHSLTLALAAAGVIHVPSRPVETLIAFSIAVSALHAIRPLVARGEVLIASGFGLVHGLAFASLIGELGLDRGSLVTTLLGFNLGIELTQLLVVALMMPSLLVLARTAVYPAFRVAVAVIGLLFSVSWMLERAGLTSSDPFEGVQTSLVGHPLLVAASVAVLAAVARGVAPRRVPAGAG</sequence>
<keyword evidence="1" id="KW-0472">Membrane</keyword>
<feature type="transmembrane region" description="Helical" evidence="1">
    <location>
        <begin position="330"/>
        <end position="349"/>
    </location>
</feature>
<dbReference type="InterPro" id="IPR032809">
    <property type="entry name" value="Put_HupE_UreJ"/>
</dbReference>
<evidence type="ECO:0000313" key="4">
    <source>
        <dbReference type="Proteomes" id="UP001500456"/>
    </source>
</evidence>
<proteinExistence type="predicted"/>
<evidence type="ECO:0000256" key="1">
    <source>
        <dbReference type="SAM" id="Phobius"/>
    </source>
</evidence>
<organism evidence="3 4">
    <name type="scientific">Streptomyces plumbiresistens</name>
    <dbReference type="NCBI Taxonomy" id="511811"/>
    <lineage>
        <taxon>Bacteria</taxon>
        <taxon>Bacillati</taxon>
        <taxon>Actinomycetota</taxon>
        <taxon>Actinomycetes</taxon>
        <taxon>Kitasatosporales</taxon>
        <taxon>Streptomycetaceae</taxon>
        <taxon>Streptomyces</taxon>
    </lineage>
</organism>
<feature type="transmembrane region" description="Helical" evidence="1">
    <location>
        <begin position="265"/>
        <end position="282"/>
    </location>
</feature>
<keyword evidence="1" id="KW-1133">Transmembrane helix</keyword>
<comment type="caution">
    <text evidence="3">The sequence shown here is derived from an EMBL/GenBank/DDBJ whole genome shotgun (WGS) entry which is preliminary data.</text>
</comment>